<gene>
    <name evidence="9" type="primary">LOC111086696</name>
</gene>
<evidence type="ECO:0000256" key="3">
    <source>
        <dbReference type="ARBA" id="ARBA00022771"/>
    </source>
</evidence>
<evidence type="ECO:0000256" key="2">
    <source>
        <dbReference type="ARBA" id="ARBA00022737"/>
    </source>
</evidence>
<dbReference type="GeneID" id="111086696"/>
<keyword evidence="4" id="KW-0862">Zinc</keyword>
<proteinExistence type="predicted"/>
<keyword evidence="8" id="KW-1185">Reference proteome</keyword>
<dbReference type="PANTHER" id="PTHR24403:SF110">
    <property type="entry name" value="C2H2-TYPE DOMAIN-CONTAINING PROTEIN-RELATED"/>
    <property type="match status" value="1"/>
</dbReference>
<dbReference type="InterPro" id="IPR013087">
    <property type="entry name" value="Znf_C2H2_type"/>
</dbReference>
<feature type="domain" description="C2H2-type" evidence="7">
    <location>
        <begin position="950"/>
        <end position="978"/>
    </location>
</feature>
<keyword evidence="3 5" id="KW-0863">Zinc-finger</keyword>
<feature type="region of interest" description="Disordered" evidence="6">
    <location>
        <begin position="785"/>
        <end position="827"/>
    </location>
</feature>
<evidence type="ECO:0000259" key="7">
    <source>
        <dbReference type="PROSITE" id="PS50157"/>
    </source>
</evidence>
<dbReference type="InterPro" id="IPR050688">
    <property type="entry name" value="Zinc_finger/UBP_domain"/>
</dbReference>
<sequence length="984" mass="110356">MANTDGLVDSFVGSELSVKDRPPNSNLKTCIVTAVVGTDSHLSTDSYICEEPSEHNKEFDQTCTYTISKQDISVMGKEGQISSTSSNTLKRNNPESFTYLQKDFSKTTETVKTSVNSNSEDCKATAFKNSKKCNSSCDLKDNNEQGELKTVSKVMESFHIKNTTPNLVNDSDECKEKFFDSSYPERSNILTCQNIQSISFEDGYQIREHIQSNGKKYVSNFSQGLKLPTQGVALSKKLPSNAEVQENKKQTINEGTETTTNYKTVVRDDITTHEKFPTNNDVSGNQISVSAKIGANDSLHLSSEGKGNLLANTLDQECSYIDTCYENSLTDEIFSEMIRKAGFPAAFQDKVVIGKYIPIRLPKQKNFKLRENEALLQCPSMVTPLLMKKADKFPTKKYPSEMSDCASWNGNDKEDENDYQLIERFTKKDSPVDFSSSTSCRFLLGIGLSQAQEWCLKDQIRYKKRRIKKKGMVKKIAKDLELCVKMLKEASSANEPFVFPLKKCEFCDFKTESVHALEEHCTTVDSLLRKEYKCHFCGFCTKDPKALLFHIEALHNRKGKLECSSCIYFCTQCSFETNNKKIFKRHLNKCQKQHDGNYLSVQDTPAKSSMLTTMNDIKDYEEYLLSCRKESTHYSGISRSLKTVPPCNQKCCSVPFQKPVDRPQDVCFAAAGHGDLYQQRVRPIGTWHPMSNNSYLKPYQFNNIGPLTCSFDNPSTSCNSGTDASSEISPSVHIPFPANQIYQLISGTGKIIPVESGSSSSSGSYAPQYTLVSNSSGTRLVVDKTTTNPSRTGLISEKTNSPNIVPTRLQGPHSTEMTKQNSGKQANSEIVPSLNNTFVICEICDGYVKQLGHLRTHMYLIHKVEIQPKILQNRPPLNCQKCQWKFFTDQGLERHLLGAHGLVTTNMQELAKKKEDGGTCTICGRVYFSQLLMHMSQKHKIKLKPANLSYKCTVCSANFNFYGQFQTHVYSAHIGAIKRNTAGT</sequence>
<reference evidence="9" key="1">
    <citation type="submission" date="2025-08" db="UniProtKB">
        <authorList>
            <consortium name="RefSeq"/>
        </authorList>
    </citation>
    <scope>IDENTIFICATION</scope>
    <source>
        <tissue evidence="9">Muscle</tissue>
    </source>
</reference>
<evidence type="ECO:0000256" key="1">
    <source>
        <dbReference type="ARBA" id="ARBA00022723"/>
    </source>
</evidence>
<evidence type="ECO:0000313" key="9">
    <source>
        <dbReference type="RefSeq" id="XP_022246275.1"/>
    </source>
</evidence>
<feature type="compositionally biased region" description="Polar residues" evidence="6">
    <location>
        <begin position="812"/>
        <end position="827"/>
    </location>
</feature>
<dbReference type="PROSITE" id="PS50157">
    <property type="entry name" value="ZINC_FINGER_C2H2_2"/>
    <property type="match status" value="1"/>
</dbReference>
<accession>A0ABM1SRL9</accession>
<dbReference type="PROSITE" id="PS00028">
    <property type="entry name" value="ZINC_FINGER_C2H2_1"/>
    <property type="match status" value="3"/>
</dbReference>
<feature type="compositionally biased region" description="Polar residues" evidence="6">
    <location>
        <begin position="785"/>
        <end position="804"/>
    </location>
</feature>
<dbReference type="PANTHER" id="PTHR24403">
    <property type="entry name" value="ZINC FINGER PROTEIN"/>
    <property type="match status" value="1"/>
</dbReference>
<evidence type="ECO:0000256" key="6">
    <source>
        <dbReference type="SAM" id="MobiDB-lite"/>
    </source>
</evidence>
<dbReference type="Gene3D" id="3.30.160.60">
    <property type="entry name" value="Classic Zinc Finger"/>
    <property type="match status" value="3"/>
</dbReference>
<organism evidence="8 9">
    <name type="scientific">Limulus polyphemus</name>
    <name type="common">Atlantic horseshoe crab</name>
    <dbReference type="NCBI Taxonomy" id="6850"/>
    <lineage>
        <taxon>Eukaryota</taxon>
        <taxon>Metazoa</taxon>
        <taxon>Ecdysozoa</taxon>
        <taxon>Arthropoda</taxon>
        <taxon>Chelicerata</taxon>
        <taxon>Merostomata</taxon>
        <taxon>Xiphosura</taxon>
        <taxon>Limulidae</taxon>
        <taxon>Limulus</taxon>
    </lineage>
</organism>
<name>A0ABM1SRL9_LIMPO</name>
<dbReference type="SMART" id="SM00355">
    <property type="entry name" value="ZnF_C2H2"/>
    <property type="match status" value="7"/>
</dbReference>
<keyword evidence="2" id="KW-0677">Repeat</keyword>
<protein>
    <submittedName>
        <fullName evidence="9">Uncharacterized protein LOC111086696</fullName>
    </submittedName>
</protein>
<dbReference type="Proteomes" id="UP000694941">
    <property type="component" value="Unplaced"/>
</dbReference>
<evidence type="ECO:0000313" key="8">
    <source>
        <dbReference type="Proteomes" id="UP000694941"/>
    </source>
</evidence>
<keyword evidence="1" id="KW-0479">Metal-binding</keyword>
<evidence type="ECO:0000256" key="5">
    <source>
        <dbReference type="PROSITE-ProRule" id="PRU00042"/>
    </source>
</evidence>
<evidence type="ECO:0000256" key="4">
    <source>
        <dbReference type="ARBA" id="ARBA00022833"/>
    </source>
</evidence>
<dbReference type="RefSeq" id="XP_022246275.1">
    <property type="nucleotide sequence ID" value="XM_022390567.1"/>
</dbReference>